<organism evidence="1 2">
    <name type="scientific">Sphingobium herbicidovorans (strain ATCC 700291 / DSM 11019 / CCUG 56400 / KCTC 2939 / LMG 18315 / NBRC 16415 / MH)</name>
    <name type="common">Sphingomonas herbicidovorans</name>
    <dbReference type="NCBI Taxonomy" id="1219045"/>
    <lineage>
        <taxon>Bacteria</taxon>
        <taxon>Pseudomonadati</taxon>
        <taxon>Pseudomonadota</taxon>
        <taxon>Alphaproteobacteria</taxon>
        <taxon>Sphingomonadales</taxon>
        <taxon>Sphingomonadaceae</taxon>
        <taxon>Sphingobium</taxon>
    </lineage>
</organism>
<dbReference type="PATRIC" id="fig|1219045.3.peg.1496"/>
<dbReference type="RefSeq" id="WP_037464146.1">
    <property type="nucleotide sequence ID" value="NZ_BCZD01000024.1"/>
</dbReference>
<dbReference type="Proteomes" id="UP000024284">
    <property type="component" value="Unassembled WGS sequence"/>
</dbReference>
<dbReference type="EMBL" id="JFZA02000011">
    <property type="protein sequence ID" value="KFG90754.1"/>
    <property type="molecule type" value="Genomic_DNA"/>
</dbReference>
<comment type="caution">
    <text evidence="1">The sequence shown here is derived from an EMBL/GenBank/DDBJ whole genome shotgun (WGS) entry which is preliminary data.</text>
</comment>
<gene>
    <name evidence="1" type="ORF">BV98_001466</name>
</gene>
<dbReference type="OrthoDB" id="61481at2"/>
<proteinExistence type="predicted"/>
<keyword evidence="2" id="KW-1185">Reference proteome</keyword>
<evidence type="ECO:0000313" key="2">
    <source>
        <dbReference type="Proteomes" id="UP000024284"/>
    </source>
</evidence>
<sequence length="76" mass="8381">MNDTASEAVTAFFVVAEILRELDDRLGPDFSPTVLRRATARIDDLLKAENDVDTASGEALAEGMDWLKGIMREPRS</sequence>
<reference evidence="1" key="1">
    <citation type="submission" date="2014-08" db="EMBL/GenBank/DDBJ databases">
        <title>Draft genome sequences of Sphingobium herbicidovorans.</title>
        <authorList>
            <person name="Gan H.M."/>
            <person name="Gan H.Y."/>
            <person name="Savka M.A."/>
        </authorList>
    </citation>
    <scope>NUCLEOTIDE SEQUENCE [LARGE SCALE GENOMIC DNA]</scope>
    <source>
        <strain evidence="1">NBRC 16415</strain>
    </source>
</reference>
<evidence type="ECO:0000313" key="1">
    <source>
        <dbReference type="EMBL" id="KFG90754.1"/>
    </source>
</evidence>
<accession>A0A086PBI6</accession>
<name>A0A086PBI6_SPHHM</name>
<dbReference type="STRING" id="76947.GCA_002080435_02584"/>
<protein>
    <submittedName>
        <fullName evidence="1">Uncharacterized protein</fullName>
    </submittedName>
</protein>
<dbReference type="AlphaFoldDB" id="A0A086PBI6"/>